<dbReference type="Gene3D" id="1.10.260.40">
    <property type="entry name" value="lambda repressor-like DNA-binding domains"/>
    <property type="match status" value="1"/>
</dbReference>
<proteinExistence type="predicted"/>
<organism evidence="4 5">
    <name type="scientific">Terasakiella brassicae</name>
    <dbReference type="NCBI Taxonomy" id="1634917"/>
    <lineage>
        <taxon>Bacteria</taxon>
        <taxon>Pseudomonadati</taxon>
        <taxon>Pseudomonadota</taxon>
        <taxon>Alphaproteobacteria</taxon>
        <taxon>Rhodospirillales</taxon>
        <taxon>Terasakiellaceae</taxon>
        <taxon>Terasakiella</taxon>
    </lineage>
</organism>
<dbReference type="InterPro" id="IPR025194">
    <property type="entry name" value="RodZ-like_C"/>
</dbReference>
<reference evidence="4" key="2">
    <citation type="submission" date="2020-09" db="EMBL/GenBank/DDBJ databases">
        <authorList>
            <person name="Sun Q."/>
            <person name="Zhou Y."/>
        </authorList>
    </citation>
    <scope>NUCLEOTIDE SEQUENCE</scope>
    <source>
        <strain evidence="4">CGMCC 1.15254</strain>
    </source>
</reference>
<evidence type="ECO:0000256" key="1">
    <source>
        <dbReference type="SAM" id="MobiDB-lite"/>
    </source>
</evidence>
<dbReference type="PANTHER" id="PTHR34475:SF1">
    <property type="entry name" value="CYTOSKELETON PROTEIN RODZ"/>
    <property type="match status" value="1"/>
</dbReference>
<gene>
    <name evidence="4" type="ORF">GCM10011332_26890</name>
</gene>
<feature type="region of interest" description="Disordered" evidence="1">
    <location>
        <begin position="163"/>
        <end position="251"/>
    </location>
</feature>
<dbReference type="AlphaFoldDB" id="A0A917C5N2"/>
<dbReference type="Pfam" id="PF13413">
    <property type="entry name" value="HTH_25"/>
    <property type="match status" value="1"/>
</dbReference>
<feature type="compositionally biased region" description="Low complexity" evidence="1">
    <location>
        <begin position="234"/>
        <end position="251"/>
    </location>
</feature>
<feature type="domain" description="Cytoskeleton protein RodZ-like C-terminal" evidence="3">
    <location>
        <begin position="327"/>
        <end position="394"/>
    </location>
</feature>
<comment type="caution">
    <text evidence="4">The sequence shown here is derived from an EMBL/GenBank/DDBJ whole genome shotgun (WGS) entry which is preliminary data.</text>
</comment>
<name>A0A917C5N2_9PROT</name>
<dbReference type="InterPro" id="IPR010982">
    <property type="entry name" value="Lambda_DNA-bd_dom_sf"/>
</dbReference>
<accession>A0A917C5N2</accession>
<feature type="compositionally biased region" description="Low complexity" evidence="1">
    <location>
        <begin position="281"/>
        <end position="294"/>
    </location>
</feature>
<dbReference type="GO" id="GO:0003677">
    <property type="term" value="F:DNA binding"/>
    <property type="evidence" value="ECO:0007669"/>
    <property type="project" value="InterPro"/>
</dbReference>
<dbReference type="Pfam" id="PF13464">
    <property type="entry name" value="RodZ_C"/>
    <property type="match status" value="1"/>
</dbReference>
<evidence type="ECO:0000313" key="5">
    <source>
        <dbReference type="Proteomes" id="UP000632498"/>
    </source>
</evidence>
<sequence>MMRNKGRNAQQEPAFTGPGVSELLKTTRERAGQDLQVISQVLRIRYIYLEAIEGGRYDELPGKTYVIGFVRAYAEHLGLDSNEVVKRFKQEVDGLEGRSELMFPSPVTEQSVPGGAIIMIGLVVLAAAYGGWYFLSSQDRSVAELVPDLPAKFSEMMDRVKNGQQEETPAPVETAQEPTTPEQAPSVSNEQVSETDAQDMAQKAMESLEKAKAETKKQEQGVETVKLNKKANDEAVTQEQAEQVQAVPQNTVEETAEKAVEAVEEKVEETVAAVPADAETLTTPAVETEEPAAATEEKTEETSTPVTPVVENEAPAEPQVMTEKVMLKAVDYSWIQVTDADGNVIHTQVLNEGEEYQIPQTQGLILRTGNAGGLEIYVDGTKVPSIGEAGEVRRKVLINPEKLLAGKAVES</sequence>
<evidence type="ECO:0000259" key="3">
    <source>
        <dbReference type="Pfam" id="PF13464"/>
    </source>
</evidence>
<dbReference type="Proteomes" id="UP000632498">
    <property type="component" value="Unassembled WGS sequence"/>
</dbReference>
<feature type="region of interest" description="Disordered" evidence="1">
    <location>
        <begin position="281"/>
        <end position="307"/>
    </location>
</feature>
<feature type="compositionally biased region" description="Basic and acidic residues" evidence="1">
    <location>
        <begin position="206"/>
        <end position="220"/>
    </location>
</feature>
<evidence type="ECO:0000313" key="4">
    <source>
        <dbReference type="EMBL" id="GGF71546.1"/>
    </source>
</evidence>
<keyword evidence="2" id="KW-0472">Membrane</keyword>
<keyword evidence="2" id="KW-0812">Transmembrane</keyword>
<dbReference type="EMBL" id="BMHV01000022">
    <property type="protein sequence ID" value="GGF71546.1"/>
    <property type="molecule type" value="Genomic_DNA"/>
</dbReference>
<dbReference type="PANTHER" id="PTHR34475">
    <property type="match status" value="1"/>
</dbReference>
<protein>
    <recommendedName>
        <fullName evidence="3">Cytoskeleton protein RodZ-like C-terminal domain-containing protein</fullName>
    </recommendedName>
</protein>
<feature type="compositionally biased region" description="Polar residues" evidence="1">
    <location>
        <begin position="176"/>
        <end position="195"/>
    </location>
</feature>
<feature type="transmembrane region" description="Helical" evidence="2">
    <location>
        <begin position="112"/>
        <end position="135"/>
    </location>
</feature>
<keyword evidence="2" id="KW-1133">Transmembrane helix</keyword>
<reference evidence="4" key="1">
    <citation type="journal article" date="2014" name="Int. J. Syst. Evol. Microbiol.">
        <title>Complete genome sequence of Corynebacterium casei LMG S-19264T (=DSM 44701T), isolated from a smear-ripened cheese.</title>
        <authorList>
            <consortium name="US DOE Joint Genome Institute (JGI-PGF)"/>
            <person name="Walter F."/>
            <person name="Albersmeier A."/>
            <person name="Kalinowski J."/>
            <person name="Ruckert C."/>
        </authorList>
    </citation>
    <scope>NUCLEOTIDE SEQUENCE</scope>
    <source>
        <strain evidence="4">CGMCC 1.15254</strain>
    </source>
</reference>
<evidence type="ECO:0000256" key="2">
    <source>
        <dbReference type="SAM" id="Phobius"/>
    </source>
</evidence>
<keyword evidence="5" id="KW-1185">Reference proteome</keyword>
<dbReference type="InterPro" id="IPR050400">
    <property type="entry name" value="Bact_Cytoskel_RodZ"/>
</dbReference>